<comment type="subunit">
    <text evidence="12">Monomer. Interacts with DnaB.</text>
</comment>
<accession>A0A134B0T8</accession>
<keyword evidence="6 12" id="KW-0479">Metal-binding</keyword>
<dbReference type="InterPro" id="IPR030846">
    <property type="entry name" value="DnaG_bac"/>
</dbReference>
<evidence type="ECO:0000256" key="11">
    <source>
        <dbReference type="ARBA" id="ARBA00023163"/>
    </source>
</evidence>
<comment type="domain">
    <text evidence="12">Contains an N-terminal zinc-binding domain, a central core domain that contains the primase activity, and a C-terminal DnaB-binding domain.</text>
</comment>
<evidence type="ECO:0000256" key="2">
    <source>
        <dbReference type="ARBA" id="ARBA00022515"/>
    </source>
</evidence>
<keyword evidence="11 12" id="KW-0804">Transcription</keyword>
<name>A0A134B0T8_9PORP</name>
<dbReference type="GO" id="GO:0006269">
    <property type="term" value="P:DNA replication, synthesis of primer"/>
    <property type="evidence" value="ECO:0007669"/>
    <property type="project" value="UniProtKB-UniRule"/>
</dbReference>
<dbReference type="PANTHER" id="PTHR30313">
    <property type="entry name" value="DNA PRIMASE"/>
    <property type="match status" value="1"/>
</dbReference>
<dbReference type="Pfam" id="PF13155">
    <property type="entry name" value="Toprim_2"/>
    <property type="match status" value="1"/>
</dbReference>
<keyword evidence="9" id="KW-0460">Magnesium</keyword>
<dbReference type="PANTHER" id="PTHR30313:SF2">
    <property type="entry name" value="DNA PRIMASE"/>
    <property type="match status" value="1"/>
</dbReference>
<dbReference type="InterPro" id="IPR036977">
    <property type="entry name" value="DNA_primase_Znf_CHC2"/>
</dbReference>
<evidence type="ECO:0000256" key="4">
    <source>
        <dbReference type="ARBA" id="ARBA00022695"/>
    </source>
</evidence>
<keyword evidence="7 12" id="KW-0863">Zinc-finger</keyword>
<dbReference type="InterPro" id="IPR034151">
    <property type="entry name" value="TOPRIM_DnaG_bac"/>
</dbReference>
<protein>
    <recommendedName>
        <fullName evidence="12">DNA primase</fullName>
        <ecNumber evidence="12">2.7.7.101</ecNumber>
    </recommendedName>
</protein>
<dbReference type="GO" id="GO:0003677">
    <property type="term" value="F:DNA binding"/>
    <property type="evidence" value="ECO:0007669"/>
    <property type="project" value="UniProtKB-KW"/>
</dbReference>
<keyword evidence="4 12" id="KW-0548">Nucleotidyltransferase</keyword>
<keyword evidence="5 12" id="KW-0235">DNA replication</keyword>
<dbReference type="EC" id="2.7.7.101" evidence="12"/>
<evidence type="ECO:0000256" key="8">
    <source>
        <dbReference type="ARBA" id="ARBA00022833"/>
    </source>
</evidence>
<evidence type="ECO:0000256" key="5">
    <source>
        <dbReference type="ARBA" id="ARBA00022705"/>
    </source>
</evidence>
<evidence type="ECO:0000256" key="7">
    <source>
        <dbReference type="ARBA" id="ARBA00022771"/>
    </source>
</evidence>
<dbReference type="Pfam" id="PF08275">
    <property type="entry name" value="DNAG_N"/>
    <property type="match status" value="1"/>
</dbReference>
<reference evidence="16" key="1">
    <citation type="submission" date="2016-01" db="EMBL/GenBank/DDBJ databases">
        <authorList>
            <person name="Mitreva M."/>
            <person name="Pepin K.H."/>
            <person name="Mihindukulasuriya K.A."/>
            <person name="Fulton R."/>
            <person name="Fronick C."/>
            <person name="O'Laughlin M."/>
            <person name="Miner T."/>
            <person name="Herter B."/>
            <person name="Rosa B.A."/>
            <person name="Cordes M."/>
            <person name="Tomlinson C."/>
            <person name="Wollam A."/>
            <person name="Palsikar V.B."/>
            <person name="Mardis E.R."/>
            <person name="Wilson R.K."/>
        </authorList>
    </citation>
    <scope>NUCLEOTIDE SEQUENCE [LARGE SCALE GENOMIC DNA]</scope>
    <source>
        <strain evidence="16">KA00683</strain>
    </source>
</reference>
<comment type="cofactor">
    <cofactor evidence="12">
        <name>Zn(2+)</name>
        <dbReference type="ChEBI" id="CHEBI:29105"/>
    </cofactor>
    <text evidence="12">Binds 1 zinc ion per monomer.</text>
</comment>
<dbReference type="Gene3D" id="3.90.980.10">
    <property type="entry name" value="DNA primase, catalytic core, N-terminal domain"/>
    <property type="match status" value="1"/>
</dbReference>
<dbReference type="Gene3D" id="3.40.1360.10">
    <property type="match status" value="1"/>
</dbReference>
<keyword evidence="8 12" id="KW-0862">Zinc</keyword>
<comment type="function">
    <text evidence="12">RNA polymerase that catalyzes the synthesis of short RNA molecules used as primers for DNA polymerase during DNA replication.</text>
</comment>
<dbReference type="PATRIC" id="fig|322095.3.peg.1937"/>
<evidence type="ECO:0000256" key="3">
    <source>
        <dbReference type="ARBA" id="ARBA00022679"/>
    </source>
</evidence>
<dbReference type="InterPro" id="IPR013264">
    <property type="entry name" value="DNAG_N"/>
</dbReference>
<keyword evidence="16" id="KW-1185">Reference proteome</keyword>
<dbReference type="SMART" id="SM00493">
    <property type="entry name" value="TOPRIM"/>
    <property type="match status" value="1"/>
</dbReference>
<dbReference type="SUPFAM" id="SSF56731">
    <property type="entry name" value="DNA primase core"/>
    <property type="match status" value="1"/>
</dbReference>
<keyword evidence="2 12" id="KW-0639">Primosome</keyword>
<dbReference type="EMBL" id="LSDK01000136">
    <property type="protein sequence ID" value="KXB73541.1"/>
    <property type="molecule type" value="Genomic_DNA"/>
</dbReference>
<dbReference type="SUPFAM" id="SSF57783">
    <property type="entry name" value="Zinc beta-ribbon"/>
    <property type="match status" value="1"/>
</dbReference>
<evidence type="ECO:0000256" key="10">
    <source>
        <dbReference type="ARBA" id="ARBA00023125"/>
    </source>
</evidence>
<dbReference type="GO" id="GO:0000428">
    <property type="term" value="C:DNA-directed RNA polymerase complex"/>
    <property type="evidence" value="ECO:0007669"/>
    <property type="project" value="UniProtKB-KW"/>
</dbReference>
<gene>
    <name evidence="12" type="primary">dnaG</name>
    <name evidence="15" type="ORF">HMPREF3185_01963</name>
</gene>
<evidence type="ECO:0000313" key="16">
    <source>
        <dbReference type="Proteomes" id="UP000070224"/>
    </source>
</evidence>
<proteinExistence type="inferred from homology"/>
<keyword evidence="1 12" id="KW-0240">DNA-directed RNA polymerase</keyword>
<dbReference type="AlphaFoldDB" id="A0A134B0T8"/>
<dbReference type="PROSITE" id="PS50880">
    <property type="entry name" value="TOPRIM"/>
    <property type="match status" value="1"/>
</dbReference>
<dbReference type="Proteomes" id="UP000070224">
    <property type="component" value="Unassembled WGS sequence"/>
</dbReference>
<dbReference type="InterPro" id="IPR006171">
    <property type="entry name" value="TOPRIM_dom"/>
</dbReference>
<feature type="domain" description="Toprim" evidence="14">
    <location>
        <begin position="262"/>
        <end position="343"/>
    </location>
</feature>
<dbReference type="InterPro" id="IPR037068">
    <property type="entry name" value="DNA_primase_core_N_sf"/>
</dbReference>
<dbReference type="HAMAP" id="MF_00974">
    <property type="entry name" value="DNA_primase_DnaG"/>
    <property type="match status" value="1"/>
</dbReference>
<dbReference type="GO" id="GO:0008270">
    <property type="term" value="F:zinc ion binding"/>
    <property type="evidence" value="ECO:0007669"/>
    <property type="project" value="UniProtKB-UniRule"/>
</dbReference>
<dbReference type="Pfam" id="PF01807">
    <property type="entry name" value="Zn_ribbon_DnaG"/>
    <property type="match status" value="1"/>
</dbReference>
<dbReference type="InterPro" id="IPR006295">
    <property type="entry name" value="DNA_primase_DnaG"/>
</dbReference>
<evidence type="ECO:0000256" key="1">
    <source>
        <dbReference type="ARBA" id="ARBA00022478"/>
    </source>
</evidence>
<evidence type="ECO:0000313" key="15">
    <source>
        <dbReference type="EMBL" id="KXB73541.1"/>
    </source>
</evidence>
<dbReference type="SMART" id="SM00400">
    <property type="entry name" value="ZnF_CHCC"/>
    <property type="match status" value="1"/>
</dbReference>
<evidence type="ECO:0000259" key="14">
    <source>
        <dbReference type="PROSITE" id="PS50880"/>
    </source>
</evidence>
<keyword evidence="10 12" id="KW-0238">DNA-binding</keyword>
<comment type="catalytic activity">
    <reaction evidence="12">
        <text>ssDNA + n NTP = ssDNA/pppN(pN)n-1 hybrid + (n-1) diphosphate.</text>
        <dbReference type="EC" id="2.7.7.101"/>
    </reaction>
</comment>
<dbReference type="NCBIfam" id="TIGR01391">
    <property type="entry name" value="dnaG"/>
    <property type="match status" value="1"/>
</dbReference>
<dbReference type="OrthoDB" id="9803773at2"/>
<organism evidence="15 16">
    <name type="scientific">Porphyromonas somerae</name>
    <dbReference type="NCBI Taxonomy" id="322095"/>
    <lineage>
        <taxon>Bacteria</taxon>
        <taxon>Pseudomonadati</taxon>
        <taxon>Bacteroidota</taxon>
        <taxon>Bacteroidia</taxon>
        <taxon>Bacteroidales</taxon>
        <taxon>Porphyromonadaceae</taxon>
        <taxon>Porphyromonas</taxon>
    </lineage>
</organism>
<dbReference type="InterPro" id="IPR002694">
    <property type="entry name" value="Znf_CHC2"/>
</dbReference>
<feature type="region of interest" description="Disordered" evidence="13">
    <location>
        <begin position="449"/>
        <end position="479"/>
    </location>
</feature>
<sequence length="705" mass="79891">MIDQQTRQRILDSAQILDVVSDFISLRRQGVSYVGLCPFHSDRNPSFYVNPAKNICKCFSCGEGGTPLNFIMKHEQLSYSDALKYLAKKYNIEVIEREESEEEKQRNSERESLFIINDYAAKYFQTQLTETEEGRTVGLAYFRERGIRPETIERFGLGYAPESKTAFTEQAIKSGYPLKRLAEVGLSIEYEDHPGKAIDRFRGRVIFPVRNLSGRYVAFGGRVMSKTAKTAKYVNSPESLIYSKSRELYGLYWAKSAISKLGKCYLVEGYTDVLSMYQAGIENVVSSSGTALTIDQIRLIRRFTTTITVLYDGDAAGIKAALRGIDLLLEEGFRIKVVLLPDGEDPDSFARSHSNTELQAYLDEHETDFIHFKIDLYHEEMERDPLRRAELISDIMRSIALIPDTIQRAVLIQSSSTALRMSEELLQSEVNKLRRQGVTAQGFTSPQRTALVVPPTPSAPVPPPFTEPIPSEPAPSSDEYLSPMVVEESIKPFERELMQLLLLYSDREIIIPQGLGTPEFEDEIYPEQDSTFILSYFIERELIMVGADQEYSPLFARFMAELRSDCLEKQISPATYFANHPEAPLREITTALLAESDLLEYRPDQDLHIGGAGSSFSSRILSEEEEREEEARKEARYLGSLALRACNSYKMALLVRFIDGLHQEIKQAQRAGDSTKILECMTEIARLNVQKRRLSDLLGERTIIG</sequence>
<feature type="compositionally biased region" description="Pro residues" evidence="13">
    <location>
        <begin position="454"/>
        <end position="473"/>
    </location>
</feature>
<evidence type="ECO:0000256" key="6">
    <source>
        <dbReference type="ARBA" id="ARBA00022723"/>
    </source>
</evidence>
<dbReference type="CDD" id="cd03364">
    <property type="entry name" value="TOPRIM_DnaG_primases"/>
    <property type="match status" value="1"/>
</dbReference>
<dbReference type="FunFam" id="3.90.580.10:FF:000001">
    <property type="entry name" value="DNA primase"/>
    <property type="match status" value="1"/>
</dbReference>
<dbReference type="GO" id="GO:0003899">
    <property type="term" value="F:DNA-directed RNA polymerase activity"/>
    <property type="evidence" value="ECO:0007669"/>
    <property type="project" value="UniProtKB-UniRule"/>
</dbReference>
<evidence type="ECO:0000256" key="12">
    <source>
        <dbReference type="HAMAP-Rule" id="MF_00974"/>
    </source>
</evidence>
<dbReference type="GO" id="GO:1990077">
    <property type="term" value="C:primosome complex"/>
    <property type="evidence" value="ECO:0007669"/>
    <property type="project" value="UniProtKB-KW"/>
</dbReference>
<comment type="similarity">
    <text evidence="12">Belongs to the DnaG primase family.</text>
</comment>
<dbReference type="Gene3D" id="3.90.580.10">
    <property type="entry name" value="Zinc finger, CHC2-type domain"/>
    <property type="match status" value="1"/>
</dbReference>
<comment type="caution">
    <text evidence="15">The sequence shown here is derived from an EMBL/GenBank/DDBJ whole genome shotgun (WGS) entry which is preliminary data.</text>
</comment>
<dbReference type="GO" id="GO:0005737">
    <property type="term" value="C:cytoplasm"/>
    <property type="evidence" value="ECO:0007669"/>
    <property type="project" value="TreeGrafter"/>
</dbReference>
<dbReference type="STRING" id="322095.HMPREF3185_01963"/>
<evidence type="ECO:0000256" key="9">
    <source>
        <dbReference type="ARBA" id="ARBA00022842"/>
    </source>
</evidence>
<dbReference type="InterPro" id="IPR050219">
    <property type="entry name" value="DnaG_primase"/>
</dbReference>
<evidence type="ECO:0000256" key="13">
    <source>
        <dbReference type="SAM" id="MobiDB-lite"/>
    </source>
</evidence>
<dbReference type="RefSeq" id="WP_060936015.1">
    <property type="nucleotide sequence ID" value="NZ_KQ960465.1"/>
</dbReference>
<keyword evidence="3 12" id="KW-0808">Transferase</keyword>
<feature type="zinc finger region" description="CHC2-type" evidence="12">
    <location>
        <begin position="37"/>
        <end position="61"/>
    </location>
</feature>